<evidence type="ECO:0000256" key="1">
    <source>
        <dbReference type="ARBA" id="ARBA00001947"/>
    </source>
</evidence>
<dbReference type="InterPro" id="IPR016193">
    <property type="entry name" value="Cytidine_deaminase-like"/>
</dbReference>
<dbReference type="Pfam" id="PF00383">
    <property type="entry name" value="dCMP_cyt_deam_1"/>
    <property type="match status" value="1"/>
</dbReference>
<dbReference type="GeneTree" id="ENSGT00940000153676"/>
<evidence type="ECO:0000256" key="8">
    <source>
        <dbReference type="ARBA" id="ARBA00041763"/>
    </source>
</evidence>
<reference evidence="14" key="3">
    <citation type="submission" date="2025-09" db="UniProtKB">
        <authorList>
            <consortium name="Ensembl"/>
        </authorList>
    </citation>
    <scope>IDENTIFICATION</scope>
</reference>
<dbReference type="GO" id="GO:0009165">
    <property type="term" value="P:nucleotide biosynthetic process"/>
    <property type="evidence" value="ECO:0007669"/>
    <property type="project" value="UniProtKB-KW"/>
</dbReference>
<evidence type="ECO:0000256" key="12">
    <source>
        <dbReference type="ARBA" id="ARBA00071582"/>
    </source>
</evidence>
<dbReference type="STRING" id="106582.ENSMZEP00005008526"/>
<evidence type="ECO:0000256" key="3">
    <source>
        <dbReference type="ARBA" id="ARBA00022723"/>
    </source>
</evidence>
<dbReference type="PANTHER" id="PTHR11086">
    <property type="entry name" value="DEOXYCYTIDYLATE DEAMINASE-RELATED"/>
    <property type="match status" value="1"/>
</dbReference>
<evidence type="ECO:0000256" key="10">
    <source>
        <dbReference type="ARBA" id="ARBA00051515"/>
    </source>
</evidence>
<dbReference type="InterPro" id="IPR035105">
    <property type="entry name" value="Deoxycytidylate_deaminase_dom"/>
</dbReference>
<evidence type="ECO:0000256" key="9">
    <source>
        <dbReference type="ARBA" id="ARBA00050096"/>
    </source>
</evidence>
<dbReference type="CDD" id="cd01286">
    <property type="entry name" value="deoxycytidylate_deaminase"/>
    <property type="match status" value="1"/>
</dbReference>
<comment type="function">
    <text evidence="11">Catalyzes the deamination of dCMP to dUMP, providing the nucleoside monophosphate substrate for the thymidylate synthase/TYMS. Also, part of a nucleotide salvage pathway that eliminates epigenetically modified 5-hydroxymethyl-dCMP (hmdCMP) in a two-step process entailing deamination to cytotoxic 5-hydroxymethyl-dUMP (hmdUMP), followed by its hydrolysis into 5-hydroxymethyluracil (hmU) and 2-deoxy-D-ribose 5-phosphate (deoxyribosephosphate). Catalyzes the first step in that pathway, the deamination of 5-hydroxymethyl-dCMP (hmdCMP).</text>
</comment>
<reference evidence="14 15" key="1">
    <citation type="journal article" date="2014" name="Nature">
        <title>The genomic substrate for adaptive radiation in African cichlid fish.</title>
        <authorList>
            <person name="Brawand D."/>
            <person name="Wagner C.E."/>
            <person name="Li Y.I."/>
            <person name="Malinsky M."/>
            <person name="Keller I."/>
            <person name="Fan S."/>
            <person name="Simakov O."/>
            <person name="Ng A.Y."/>
            <person name="Lim Z.W."/>
            <person name="Bezault E."/>
            <person name="Turner-Maier J."/>
            <person name="Johnson J."/>
            <person name="Alcazar R."/>
            <person name="Noh H.J."/>
            <person name="Russell P."/>
            <person name="Aken B."/>
            <person name="Alfoldi J."/>
            <person name="Amemiya C."/>
            <person name="Azzouzi N."/>
            <person name="Baroiller J.F."/>
            <person name="Barloy-Hubler F."/>
            <person name="Berlin A."/>
            <person name="Bloomquist R."/>
            <person name="Carleton K.L."/>
            <person name="Conte M.A."/>
            <person name="D'Cotta H."/>
            <person name="Eshel O."/>
            <person name="Gaffney L."/>
            <person name="Galibert F."/>
            <person name="Gante H.F."/>
            <person name="Gnerre S."/>
            <person name="Greuter L."/>
            <person name="Guyon R."/>
            <person name="Haddad N.S."/>
            <person name="Haerty W."/>
            <person name="Harris R.M."/>
            <person name="Hofmann H.A."/>
            <person name="Hourlier T."/>
            <person name="Hulata G."/>
            <person name="Jaffe D.B."/>
            <person name="Lara M."/>
            <person name="Lee A.P."/>
            <person name="MacCallum I."/>
            <person name="Mwaiko S."/>
            <person name="Nikaido M."/>
            <person name="Nishihara H."/>
            <person name="Ozouf-Costaz C."/>
            <person name="Penman D.J."/>
            <person name="Przybylski D."/>
            <person name="Rakotomanga M."/>
            <person name="Renn S.C.P."/>
            <person name="Ribeiro F.J."/>
            <person name="Ron M."/>
            <person name="Salzburger W."/>
            <person name="Sanchez-Pulido L."/>
            <person name="Santos M.E."/>
            <person name="Searle S."/>
            <person name="Sharpe T."/>
            <person name="Swofford R."/>
            <person name="Tan F.J."/>
            <person name="Williams L."/>
            <person name="Young S."/>
            <person name="Yin S."/>
            <person name="Okada N."/>
            <person name="Kocher T.D."/>
            <person name="Miska E.A."/>
            <person name="Lander E.S."/>
            <person name="Venkatesh B."/>
            <person name="Fernald R.D."/>
            <person name="Meyer A."/>
            <person name="Ponting C.P."/>
            <person name="Streelman J.T."/>
            <person name="Lindblad-Toh K."/>
            <person name="Seehausen O."/>
            <person name="Di Palma F."/>
        </authorList>
    </citation>
    <scope>NUCLEOTIDE SEQUENCE</scope>
</reference>
<dbReference type="PANTHER" id="PTHR11086:SF18">
    <property type="entry name" value="DEOXYCYTIDYLATE DEAMINASE"/>
    <property type="match status" value="1"/>
</dbReference>
<evidence type="ECO:0000313" key="14">
    <source>
        <dbReference type="Ensembl" id="ENSMZEP00005008526.1"/>
    </source>
</evidence>
<keyword evidence="3" id="KW-0479">Metal-binding</keyword>
<dbReference type="EC" id="3.5.4.12" evidence="7"/>
<organism evidence="14 15">
    <name type="scientific">Maylandia zebra</name>
    <name type="common">zebra mbuna</name>
    <dbReference type="NCBI Taxonomy" id="106582"/>
    <lineage>
        <taxon>Eukaryota</taxon>
        <taxon>Metazoa</taxon>
        <taxon>Chordata</taxon>
        <taxon>Craniata</taxon>
        <taxon>Vertebrata</taxon>
        <taxon>Euteleostomi</taxon>
        <taxon>Actinopterygii</taxon>
        <taxon>Neopterygii</taxon>
        <taxon>Teleostei</taxon>
        <taxon>Neoteleostei</taxon>
        <taxon>Acanthomorphata</taxon>
        <taxon>Ovalentaria</taxon>
        <taxon>Cichlomorphae</taxon>
        <taxon>Cichliformes</taxon>
        <taxon>Cichlidae</taxon>
        <taxon>African cichlids</taxon>
        <taxon>Pseudocrenilabrinae</taxon>
        <taxon>Haplochromini</taxon>
        <taxon>Maylandia</taxon>
        <taxon>Maylandia zebra complex</taxon>
    </lineage>
</organism>
<dbReference type="GO" id="GO:0005737">
    <property type="term" value="C:cytoplasm"/>
    <property type="evidence" value="ECO:0007669"/>
    <property type="project" value="TreeGrafter"/>
</dbReference>
<comment type="cofactor">
    <cofactor evidence="1">
        <name>Zn(2+)</name>
        <dbReference type="ChEBI" id="CHEBI:29105"/>
    </cofactor>
</comment>
<dbReference type="InterPro" id="IPR002125">
    <property type="entry name" value="CMP_dCMP_dom"/>
</dbReference>
<evidence type="ECO:0000313" key="15">
    <source>
        <dbReference type="Proteomes" id="UP000265160"/>
    </source>
</evidence>
<evidence type="ECO:0000256" key="2">
    <source>
        <dbReference type="ARBA" id="ARBA00006576"/>
    </source>
</evidence>
<sequence length="232" mass="26009">SDCLQSSDLTRTDFLVDTDYFMAVAVLSAQRSKDPNTQVGACLVNQDNKIVGTGHNCMPNDCEGKLPWNREGAKLDTKYIYVCHAELNAIVNASANADVKGCTMYVTLFPCNECTKLIIQAGLKEVVYLCDKYHKTPETKASKKMLDMAGILEYERFDSIKSDKNISVRCAWEENFFYSEKNHKLPSKHRVHNDVMGNSQTNSQILPLTAAAHLHHGKPPPALQVKIEQQDR</sequence>
<evidence type="ECO:0000259" key="13">
    <source>
        <dbReference type="PROSITE" id="PS51747"/>
    </source>
</evidence>
<name>A0A3P9BFK2_9CICH</name>
<reference evidence="14" key="2">
    <citation type="submission" date="2025-08" db="UniProtKB">
        <authorList>
            <consortium name="Ensembl"/>
        </authorList>
    </citation>
    <scope>IDENTIFICATION</scope>
</reference>
<dbReference type="InterPro" id="IPR015517">
    <property type="entry name" value="dCMP_deaminase-rel"/>
</dbReference>
<dbReference type="Ensembl" id="ENSMZET00005008866.1">
    <property type="protein sequence ID" value="ENSMZEP00005008526.1"/>
    <property type="gene ID" value="ENSMZEG00005006476.1"/>
</dbReference>
<dbReference type="GO" id="GO:0004132">
    <property type="term" value="F:dCMP deaminase activity"/>
    <property type="evidence" value="ECO:0007669"/>
    <property type="project" value="UniProtKB-EC"/>
</dbReference>
<keyword evidence="6" id="KW-0862">Zinc</keyword>
<comment type="catalytic activity">
    <reaction evidence="10">
        <text>dCMP + H2O + H(+) = dUMP + NH4(+)</text>
        <dbReference type="Rhea" id="RHEA:22924"/>
        <dbReference type="ChEBI" id="CHEBI:15377"/>
        <dbReference type="ChEBI" id="CHEBI:15378"/>
        <dbReference type="ChEBI" id="CHEBI:28938"/>
        <dbReference type="ChEBI" id="CHEBI:57566"/>
        <dbReference type="ChEBI" id="CHEBI:246422"/>
        <dbReference type="EC" id="3.5.4.12"/>
    </reaction>
    <physiologicalReaction direction="left-to-right" evidence="10">
        <dbReference type="Rhea" id="RHEA:22925"/>
    </physiologicalReaction>
</comment>
<evidence type="ECO:0000256" key="11">
    <source>
        <dbReference type="ARBA" id="ARBA00059334"/>
    </source>
</evidence>
<keyword evidence="5" id="KW-0378">Hydrolase</keyword>
<dbReference type="Proteomes" id="UP000265160">
    <property type="component" value="LG19"/>
</dbReference>
<evidence type="ECO:0000256" key="4">
    <source>
        <dbReference type="ARBA" id="ARBA00022727"/>
    </source>
</evidence>
<dbReference type="Gene3D" id="3.40.140.10">
    <property type="entry name" value="Cytidine Deaminase, domain 2"/>
    <property type="match status" value="1"/>
</dbReference>
<dbReference type="PROSITE" id="PS00903">
    <property type="entry name" value="CYT_DCMP_DEAMINASES_1"/>
    <property type="match status" value="1"/>
</dbReference>
<dbReference type="InterPro" id="IPR016192">
    <property type="entry name" value="APOBEC/CMP_deaminase_Zn-bd"/>
</dbReference>
<dbReference type="GO" id="GO:0008270">
    <property type="term" value="F:zinc ion binding"/>
    <property type="evidence" value="ECO:0007669"/>
    <property type="project" value="InterPro"/>
</dbReference>
<dbReference type="AlphaFoldDB" id="A0A3P9BFK2"/>
<dbReference type="SUPFAM" id="SSF53927">
    <property type="entry name" value="Cytidine deaminase-like"/>
    <property type="match status" value="1"/>
</dbReference>
<feature type="domain" description="CMP/dCMP-type deaminase" evidence="13">
    <location>
        <begin position="16"/>
        <end position="153"/>
    </location>
</feature>
<protein>
    <recommendedName>
        <fullName evidence="12">Deoxycytidylate deaminase</fullName>
        <ecNumber evidence="7">3.5.4.12</ecNumber>
    </recommendedName>
    <alternativeName>
        <fullName evidence="8">dCMP deaminase</fullName>
    </alternativeName>
</protein>
<comment type="catalytic activity">
    <reaction evidence="9">
        <text>5-hydroxymethyl-dCMP + H2O + H(+) = 5-hydroxymethyl-dUMP + NH4(+)</text>
        <dbReference type="Rhea" id="RHEA:77175"/>
        <dbReference type="ChEBI" id="CHEBI:15377"/>
        <dbReference type="ChEBI" id="CHEBI:15378"/>
        <dbReference type="ChEBI" id="CHEBI:28938"/>
        <dbReference type="ChEBI" id="CHEBI:57962"/>
        <dbReference type="ChEBI" id="CHEBI:90409"/>
    </reaction>
    <physiologicalReaction direction="left-to-right" evidence="9">
        <dbReference type="Rhea" id="RHEA:77176"/>
    </physiologicalReaction>
</comment>
<accession>A0A3P9BFK2</accession>
<dbReference type="PROSITE" id="PS51747">
    <property type="entry name" value="CYT_DCMP_DEAMINASES_2"/>
    <property type="match status" value="1"/>
</dbReference>
<comment type="similarity">
    <text evidence="2">Belongs to the cytidine and deoxycytidylate deaminase family.</text>
</comment>
<keyword evidence="4" id="KW-0545">Nucleotide biosynthesis</keyword>
<evidence type="ECO:0000256" key="7">
    <source>
        <dbReference type="ARBA" id="ARBA00038938"/>
    </source>
</evidence>
<evidence type="ECO:0000256" key="6">
    <source>
        <dbReference type="ARBA" id="ARBA00022833"/>
    </source>
</evidence>
<dbReference type="FunFam" id="3.40.140.10:FF:000021">
    <property type="entry name" value="Deoxycytidylate deaminase"/>
    <property type="match status" value="1"/>
</dbReference>
<proteinExistence type="inferred from homology"/>
<keyword evidence="15" id="KW-1185">Reference proteome</keyword>
<evidence type="ECO:0000256" key="5">
    <source>
        <dbReference type="ARBA" id="ARBA00022801"/>
    </source>
</evidence>